<comment type="caution">
    <text evidence="1">The sequence shown here is derived from an EMBL/GenBank/DDBJ whole genome shotgun (WGS) entry which is preliminary data.</text>
</comment>
<reference evidence="2" key="1">
    <citation type="submission" date="2024-04" db="EMBL/GenBank/DDBJ databases">
        <title>Salinicola lusitanus LLJ914,a marine bacterium isolated from the Okinawa Trough.</title>
        <authorList>
            <person name="Li J."/>
        </authorList>
    </citation>
    <scope>NUCLEOTIDE SEQUENCE [LARGE SCALE GENOMIC DNA]</scope>
</reference>
<accession>A0AAW0PXD1</accession>
<organism evidence="1 2">
    <name type="scientific">Mugilogobius chulae</name>
    <name type="common">yellowstripe goby</name>
    <dbReference type="NCBI Taxonomy" id="88201"/>
    <lineage>
        <taxon>Eukaryota</taxon>
        <taxon>Metazoa</taxon>
        <taxon>Chordata</taxon>
        <taxon>Craniata</taxon>
        <taxon>Vertebrata</taxon>
        <taxon>Euteleostomi</taxon>
        <taxon>Actinopterygii</taxon>
        <taxon>Neopterygii</taxon>
        <taxon>Teleostei</taxon>
        <taxon>Neoteleostei</taxon>
        <taxon>Acanthomorphata</taxon>
        <taxon>Gobiaria</taxon>
        <taxon>Gobiiformes</taxon>
        <taxon>Gobioidei</taxon>
        <taxon>Gobiidae</taxon>
        <taxon>Gobionellinae</taxon>
        <taxon>Mugilogobius</taxon>
    </lineage>
</organism>
<evidence type="ECO:0000313" key="1">
    <source>
        <dbReference type="EMBL" id="KAK7940518.1"/>
    </source>
</evidence>
<name>A0AAW0PXD1_9GOBI</name>
<proteinExistence type="predicted"/>
<dbReference type="AlphaFoldDB" id="A0AAW0PXD1"/>
<gene>
    <name evidence="1" type="ORF">WMY93_003844</name>
</gene>
<keyword evidence="2" id="KW-1185">Reference proteome</keyword>
<sequence>MRKTVDVFRTGVSEGRVVIEVVHSKNIQPSTQCPALGLFRVKESAPTSHQPCNGSVSEAPGAADPWAPALHHKPLRLLVCGWGRGSSGTGQHGAARSRSEGLGSVLEDRELWVASLKDCVKAASLLSWLVHIIASVQVKLPAPVYVCERDRVSGLHSSHCSLLTLYLH</sequence>
<dbReference type="EMBL" id="JBBPFD010000002">
    <property type="protein sequence ID" value="KAK7940518.1"/>
    <property type="molecule type" value="Genomic_DNA"/>
</dbReference>
<evidence type="ECO:0000313" key="2">
    <source>
        <dbReference type="Proteomes" id="UP001460270"/>
    </source>
</evidence>
<dbReference type="Proteomes" id="UP001460270">
    <property type="component" value="Unassembled WGS sequence"/>
</dbReference>
<protein>
    <submittedName>
        <fullName evidence="1">Uncharacterized protein</fullName>
    </submittedName>
</protein>